<dbReference type="InterPro" id="IPR006143">
    <property type="entry name" value="RND_pump_MFP"/>
</dbReference>
<dbReference type="PANTHER" id="PTHR30469:SF36">
    <property type="entry name" value="BLL3903 PROTEIN"/>
    <property type="match status" value="1"/>
</dbReference>
<sequence>MKKRSIILIGIAIAIVVGLIVYRVISNKEKEEKQSGPGGPRAASKVYGKVIQGQPFSDFLSLSGSIEADEQIEIHSEISGLVESINFSEGGRVGQGQTLLKINDAELQAQLAQAQTRNNLAGENERRAKLLLEKEAISQEEYDIASADFRTAQSQIQLIRAQLSKTIIKAPFSGTIGLRNISKGSYITPTTNVAQLVNTNRVKISFSIPEKYANKVRVNNQIKFSVQGVEGEFTAKIYATEPSVELNTRTLLVKAVTPNPNAKLMPGTFANIIFPLETVEDGLLVPAEALIPIQNGKKIFVMRNGKAKEVMVETGARTDEDVLVTSGLVAGDTVLTSGVMSLRDGAAVKVTLR</sequence>
<dbReference type="SUPFAM" id="SSF111369">
    <property type="entry name" value="HlyD-like secretion proteins"/>
    <property type="match status" value="1"/>
</dbReference>
<dbReference type="Pfam" id="PF25876">
    <property type="entry name" value="HH_MFP_RND"/>
    <property type="match status" value="1"/>
</dbReference>
<reference evidence="7 8" key="1">
    <citation type="submission" date="2024-01" db="EMBL/GenBank/DDBJ databases">
        <title>Sphingobacterium tenebrionis sp. nov., a novel endophyte isolated from tenebrio molitor intestines.</title>
        <authorList>
            <person name="Zhang C."/>
        </authorList>
    </citation>
    <scope>NUCLEOTIDE SEQUENCE [LARGE SCALE GENOMIC DNA]</scope>
    <source>
        <strain evidence="7 8">PU5-4</strain>
    </source>
</reference>
<evidence type="ECO:0000313" key="8">
    <source>
        <dbReference type="Proteomes" id="UP001363035"/>
    </source>
</evidence>
<comment type="caution">
    <text evidence="7">The sequence shown here is derived from an EMBL/GenBank/DDBJ whole genome shotgun (WGS) entry which is preliminary data.</text>
</comment>
<keyword evidence="8" id="KW-1185">Reference proteome</keyword>
<dbReference type="Pfam" id="PF25917">
    <property type="entry name" value="BSH_RND"/>
    <property type="match status" value="1"/>
</dbReference>
<evidence type="ECO:0000256" key="2">
    <source>
        <dbReference type="SAM" id="Phobius"/>
    </source>
</evidence>
<feature type="domain" description="CusB-like beta-barrel" evidence="5">
    <location>
        <begin position="204"/>
        <end position="273"/>
    </location>
</feature>
<dbReference type="Gene3D" id="2.40.50.100">
    <property type="match status" value="1"/>
</dbReference>
<dbReference type="Gene3D" id="1.10.287.470">
    <property type="entry name" value="Helix hairpin bin"/>
    <property type="match status" value="1"/>
</dbReference>
<keyword evidence="2" id="KW-0472">Membrane</keyword>
<feature type="domain" description="Multidrug resistance protein MdtA-like barrel-sandwich hybrid" evidence="4">
    <location>
        <begin position="70"/>
        <end position="194"/>
    </location>
</feature>
<dbReference type="PANTHER" id="PTHR30469">
    <property type="entry name" value="MULTIDRUG RESISTANCE PROTEIN MDTA"/>
    <property type="match status" value="1"/>
</dbReference>
<dbReference type="InterPro" id="IPR058625">
    <property type="entry name" value="MdtA-like_BSH"/>
</dbReference>
<protein>
    <submittedName>
        <fullName evidence="7">Efflux RND transporter periplasmic adaptor subunit</fullName>
    </submittedName>
</protein>
<dbReference type="Gene3D" id="2.40.30.170">
    <property type="match status" value="1"/>
</dbReference>
<proteinExistence type="inferred from homology"/>
<dbReference type="RefSeq" id="WP_336557442.1">
    <property type="nucleotide sequence ID" value="NZ_JAYLLN010000009.1"/>
</dbReference>
<feature type="domain" description="Multidrug resistance protein MdtA-like alpha-helical hairpin" evidence="3">
    <location>
        <begin position="105"/>
        <end position="163"/>
    </location>
</feature>
<feature type="domain" description="YknX-like C-terminal permuted SH3-like" evidence="6">
    <location>
        <begin position="283"/>
        <end position="350"/>
    </location>
</feature>
<dbReference type="Pfam" id="PF25954">
    <property type="entry name" value="Beta-barrel_RND_2"/>
    <property type="match status" value="1"/>
</dbReference>
<accession>A0ABU8I4Q5</accession>
<evidence type="ECO:0000259" key="5">
    <source>
        <dbReference type="Pfam" id="PF25954"/>
    </source>
</evidence>
<evidence type="ECO:0000259" key="4">
    <source>
        <dbReference type="Pfam" id="PF25917"/>
    </source>
</evidence>
<dbReference type="InterPro" id="IPR058637">
    <property type="entry name" value="YknX-like_C"/>
</dbReference>
<evidence type="ECO:0000313" key="7">
    <source>
        <dbReference type="EMBL" id="MEI5984424.1"/>
    </source>
</evidence>
<dbReference type="NCBIfam" id="TIGR01730">
    <property type="entry name" value="RND_mfp"/>
    <property type="match status" value="1"/>
</dbReference>
<dbReference type="InterPro" id="IPR058792">
    <property type="entry name" value="Beta-barrel_RND_2"/>
</dbReference>
<dbReference type="Proteomes" id="UP001363035">
    <property type="component" value="Unassembled WGS sequence"/>
</dbReference>
<keyword evidence="2" id="KW-1133">Transmembrane helix</keyword>
<organism evidence="7 8">
    <name type="scientific">Sphingobacterium tenebrionis</name>
    <dbReference type="NCBI Taxonomy" id="3111775"/>
    <lineage>
        <taxon>Bacteria</taxon>
        <taxon>Pseudomonadati</taxon>
        <taxon>Bacteroidota</taxon>
        <taxon>Sphingobacteriia</taxon>
        <taxon>Sphingobacteriales</taxon>
        <taxon>Sphingobacteriaceae</taxon>
        <taxon>Sphingobacterium</taxon>
    </lineage>
</organism>
<feature type="transmembrane region" description="Helical" evidence="2">
    <location>
        <begin position="6"/>
        <end position="25"/>
    </location>
</feature>
<dbReference type="InterPro" id="IPR058624">
    <property type="entry name" value="MdtA-like_HH"/>
</dbReference>
<keyword evidence="2" id="KW-0812">Transmembrane</keyword>
<comment type="similarity">
    <text evidence="1">Belongs to the membrane fusion protein (MFP) (TC 8.A.1) family.</text>
</comment>
<dbReference type="Pfam" id="PF25989">
    <property type="entry name" value="YknX_C"/>
    <property type="match status" value="1"/>
</dbReference>
<evidence type="ECO:0000259" key="6">
    <source>
        <dbReference type="Pfam" id="PF25989"/>
    </source>
</evidence>
<dbReference type="Gene3D" id="2.40.420.20">
    <property type="match status" value="1"/>
</dbReference>
<dbReference type="EMBL" id="JAYLLN010000009">
    <property type="protein sequence ID" value="MEI5984424.1"/>
    <property type="molecule type" value="Genomic_DNA"/>
</dbReference>
<gene>
    <name evidence="7" type="ORF">VJ786_05860</name>
</gene>
<evidence type="ECO:0000259" key="3">
    <source>
        <dbReference type="Pfam" id="PF25876"/>
    </source>
</evidence>
<name>A0ABU8I4Q5_9SPHI</name>
<evidence type="ECO:0000256" key="1">
    <source>
        <dbReference type="ARBA" id="ARBA00009477"/>
    </source>
</evidence>